<dbReference type="STRING" id="477690.SAMN05216474_0387"/>
<name>A0A1I6XRB4_9FLAO</name>
<evidence type="ECO:0000313" key="3">
    <source>
        <dbReference type="Proteomes" id="UP000236454"/>
    </source>
</evidence>
<evidence type="ECO:0000313" key="2">
    <source>
        <dbReference type="EMBL" id="SFT40667.1"/>
    </source>
</evidence>
<feature type="transmembrane region" description="Helical" evidence="1">
    <location>
        <begin position="20"/>
        <end position="47"/>
    </location>
</feature>
<keyword evidence="1" id="KW-0472">Membrane</keyword>
<dbReference type="RefSeq" id="WP_090245728.1">
    <property type="nucleotide sequence ID" value="NZ_FPAS01000001.1"/>
</dbReference>
<dbReference type="OrthoDB" id="1452126at2"/>
<accession>A0A1I6XRB4</accession>
<keyword evidence="1" id="KW-0812">Transmembrane</keyword>
<dbReference type="SUPFAM" id="SSF103473">
    <property type="entry name" value="MFS general substrate transporter"/>
    <property type="match status" value="1"/>
</dbReference>
<dbReference type="AlphaFoldDB" id="A0A1I6XRB4"/>
<evidence type="ECO:0008006" key="4">
    <source>
        <dbReference type="Google" id="ProtNLM"/>
    </source>
</evidence>
<dbReference type="InterPro" id="IPR036259">
    <property type="entry name" value="MFS_trans_sf"/>
</dbReference>
<reference evidence="2 3" key="1">
    <citation type="submission" date="2016-10" db="EMBL/GenBank/DDBJ databases">
        <authorList>
            <person name="de Groot N.N."/>
        </authorList>
    </citation>
    <scope>NUCLEOTIDE SEQUENCE [LARGE SCALE GENOMIC DNA]</scope>
    <source>
        <strain evidence="2 3">CGMCC 1.7005</strain>
    </source>
</reference>
<organism evidence="2 3">
    <name type="scientific">Lishizhenia tianjinensis</name>
    <dbReference type="NCBI Taxonomy" id="477690"/>
    <lineage>
        <taxon>Bacteria</taxon>
        <taxon>Pseudomonadati</taxon>
        <taxon>Bacteroidota</taxon>
        <taxon>Flavobacteriia</taxon>
        <taxon>Flavobacteriales</taxon>
        <taxon>Crocinitomicaceae</taxon>
        <taxon>Lishizhenia</taxon>
    </lineage>
</organism>
<dbReference type="Proteomes" id="UP000236454">
    <property type="component" value="Unassembled WGS sequence"/>
</dbReference>
<proteinExistence type="predicted"/>
<dbReference type="EMBL" id="FPAS01000001">
    <property type="protein sequence ID" value="SFT40667.1"/>
    <property type="molecule type" value="Genomic_DNA"/>
</dbReference>
<evidence type="ECO:0000256" key="1">
    <source>
        <dbReference type="SAM" id="Phobius"/>
    </source>
</evidence>
<feature type="transmembrane region" description="Helical" evidence="1">
    <location>
        <begin position="59"/>
        <end position="82"/>
    </location>
</feature>
<protein>
    <recommendedName>
        <fullName evidence="4">MFS transporter</fullName>
    </recommendedName>
</protein>
<feature type="transmembrane region" description="Helical" evidence="1">
    <location>
        <begin position="94"/>
        <end position="118"/>
    </location>
</feature>
<sequence length="140" mass="15872">MKQVIDELGVYKNNLDTYRILYIVSAVLNFLGVFGFGLYAVFGFIFIQDFQNTDQDVGWIMLLISGVGAFICALLGVLNLYTASCLRRRKNYNFIFVMAIVACLSGVLRLVLGIFTLIEITKPEVKALFYPEEKEESIVY</sequence>
<gene>
    <name evidence="2" type="ORF">SAMN05216474_0387</name>
</gene>
<keyword evidence="3" id="KW-1185">Reference proteome</keyword>
<keyword evidence="1" id="KW-1133">Transmembrane helix</keyword>